<dbReference type="AlphaFoldDB" id="A0A5C6D1Z4"/>
<keyword evidence="1" id="KW-0472">Membrane</keyword>
<dbReference type="OrthoDB" id="27171at2"/>
<comment type="caution">
    <text evidence="2">The sequence shown here is derived from an EMBL/GenBank/DDBJ whole genome shotgun (WGS) entry which is preliminary data.</text>
</comment>
<keyword evidence="1" id="KW-1133">Transmembrane helix</keyword>
<sequence>MNPITTHPHHKRLRRSLASWSRWLHIYLSMFGLVTILFFSITGLTLNHPDWFFAEQTTRVTGQLETGLLHQVNPPPENWDESDYRHQVDTLEVAERLRAEHRLAGRVSDFLVFEDECEVTFERPGYAATARIDRASGEYSLDVTANDLATVMNDLHKGRHTGYWWSWVIDVSAVIGTLTGVTGFILIFFLRLRRIQGTATAIVGGIVLWIFYRIAIG</sequence>
<dbReference type="PANTHER" id="PTHR40115">
    <property type="entry name" value="INNER MEMBRANE PROTEIN WITH PEPSY TM HELIX"/>
    <property type="match status" value="1"/>
</dbReference>
<protein>
    <recommendedName>
        <fullName evidence="4">PepSY-associated TM helix</fullName>
    </recommendedName>
</protein>
<dbReference type="Proteomes" id="UP000319143">
    <property type="component" value="Unassembled WGS sequence"/>
</dbReference>
<feature type="transmembrane region" description="Helical" evidence="1">
    <location>
        <begin position="164"/>
        <end position="190"/>
    </location>
</feature>
<keyword evidence="3" id="KW-1185">Reference proteome</keyword>
<dbReference type="RefSeq" id="WP_146531227.1">
    <property type="nucleotide sequence ID" value="NZ_SJPV01000020.1"/>
</dbReference>
<dbReference type="Pfam" id="PF16357">
    <property type="entry name" value="PepSY_TM_like_2"/>
    <property type="match status" value="1"/>
</dbReference>
<name>A0A5C6D1Z4_9BACT</name>
<evidence type="ECO:0000256" key="1">
    <source>
        <dbReference type="SAM" id="Phobius"/>
    </source>
</evidence>
<evidence type="ECO:0008006" key="4">
    <source>
        <dbReference type="Google" id="ProtNLM"/>
    </source>
</evidence>
<proteinExistence type="predicted"/>
<gene>
    <name evidence="2" type="ORF">Poly41_65440</name>
</gene>
<dbReference type="PANTHER" id="PTHR40115:SF1">
    <property type="entry name" value="INNER MEMBRANE PROTEIN WITH PEPSY TM HELIX"/>
    <property type="match status" value="1"/>
</dbReference>
<keyword evidence="1" id="KW-0812">Transmembrane</keyword>
<dbReference type="EMBL" id="SJPV01000020">
    <property type="protein sequence ID" value="TWU30850.1"/>
    <property type="molecule type" value="Genomic_DNA"/>
</dbReference>
<evidence type="ECO:0000313" key="3">
    <source>
        <dbReference type="Proteomes" id="UP000319143"/>
    </source>
</evidence>
<accession>A0A5C6D1Z4</accession>
<evidence type="ECO:0000313" key="2">
    <source>
        <dbReference type="EMBL" id="TWU30850.1"/>
    </source>
</evidence>
<reference evidence="2 3" key="1">
    <citation type="submission" date="2019-02" db="EMBL/GenBank/DDBJ databases">
        <title>Deep-cultivation of Planctomycetes and their phenomic and genomic characterization uncovers novel biology.</title>
        <authorList>
            <person name="Wiegand S."/>
            <person name="Jogler M."/>
            <person name="Boedeker C."/>
            <person name="Pinto D."/>
            <person name="Vollmers J."/>
            <person name="Rivas-Marin E."/>
            <person name="Kohn T."/>
            <person name="Peeters S.H."/>
            <person name="Heuer A."/>
            <person name="Rast P."/>
            <person name="Oberbeckmann S."/>
            <person name="Bunk B."/>
            <person name="Jeske O."/>
            <person name="Meyerdierks A."/>
            <person name="Storesund J.E."/>
            <person name="Kallscheuer N."/>
            <person name="Luecker S."/>
            <person name="Lage O.M."/>
            <person name="Pohl T."/>
            <person name="Merkel B.J."/>
            <person name="Hornburger P."/>
            <person name="Mueller R.-W."/>
            <person name="Bruemmer F."/>
            <person name="Labrenz M."/>
            <person name="Spormann A.M."/>
            <person name="Op Den Camp H."/>
            <person name="Overmann J."/>
            <person name="Amann R."/>
            <person name="Jetten M.S.M."/>
            <person name="Mascher T."/>
            <person name="Medema M.H."/>
            <person name="Devos D.P."/>
            <person name="Kaster A.-K."/>
            <person name="Ovreas L."/>
            <person name="Rohde M."/>
            <person name="Galperin M.Y."/>
            <person name="Jogler C."/>
        </authorList>
    </citation>
    <scope>NUCLEOTIDE SEQUENCE [LARGE SCALE GENOMIC DNA]</scope>
    <source>
        <strain evidence="2 3">Poly41</strain>
    </source>
</reference>
<feature type="transmembrane region" description="Helical" evidence="1">
    <location>
        <begin position="20"/>
        <end position="41"/>
    </location>
</feature>
<dbReference type="InterPro" id="IPR032307">
    <property type="entry name" value="PepSY_TM-like_2"/>
</dbReference>
<organism evidence="2 3">
    <name type="scientific">Novipirellula artificiosorum</name>
    <dbReference type="NCBI Taxonomy" id="2528016"/>
    <lineage>
        <taxon>Bacteria</taxon>
        <taxon>Pseudomonadati</taxon>
        <taxon>Planctomycetota</taxon>
        <taxon>Planctomycetia</taxon>
        <taxon>Pirellulales</taxon>
        <taxon>Pirellulaceae</taxon>
        <taxon>Novipirellula</taxon>
    </lineage>
</organism>
<feature type="transmembrane region" description="Helical" evidence="1">
    <location>
        <begin position="197"/>
        <end position="216"/>
    </location>
</feature>